<evidence type="ECO:0000313" key="2">
    <source>
        <dbReference type="EMBL" id="KAH9382686.1"/>
    </source>
</evidence>
<reference evidence="2 3" key="1">
    <citation type="journal article" date="2020" name="Cell">
        <title>Large-Scale Comparative Analyses of Tick Genomes Elucidate Their Genetic Diversity and Vector Capacities.</title>
        <authorList>
            <consortium name="Tick Genome and Microbiome Consortium (TIGMIC)"/>
            <person name="Jia N."/>
            <person name="Wang J."/>
            <person name="Shi W."/>
            <person name="Du L."/>
            <person name="Sun Y."/>
            <person name="Zhan W."/>
            <person name="Jiang J.F."/>
            <person name="Wang Q."/>
            <person name="Zhang B."/>
            <person name="Ji P."/>
            <person name="Bell-Sakyi L."/>
            <person name="Cui X.M."/>
            <person name="Yuan T.T."/>
            <person name="Jiang B.G."/>
            <person name="Yang W.F."/>
            <person name="Lam T.T."/>
            <person name="Chang Q.C."/>
            <person name="Ding S.J."/>
            <person name="Wang X.J."/>
            <person name="Zhu J.G."/>
            <person name="Ruan X.D."/>
            <person name="Zhao L."/>
            <person name="Wei J.T."/>
            <person name="Ye R.Z."/>
            <person name="Que T.C."/>
            <person name="Du C.H."/>
            <person name="Zhou Y.H."/>
            <person name="Cheng J.X."/>
            <person name="Dai P.F."/>
            <person name="Guo W.B."/>
            <person name="Han X.H."/>
            <person name="Huang E.J."/>
            <person name="Li L.F."/>
            <person name="Wei W."/>
            <person name="Gao Y.C."/>
            <person name="Liu J.Z."/>
            <person name="Shao H.Z."/>
            <person name="Wang X."/>
            <person name="Wang C.C."/>
            <person name="Yang T.C."/>
            <person name="Huo Q.B."/>
            <person name="Li W."/>
            <person name="Chen H.Y."/>
            <person name="Chen S.E."/>
            <person name="Zhou L.G."/>
            <person name="Ni X.B."/>
            <person name="Tian J.H."/>
            <person name="Sheng Y."/>
            <person name="Liu T."/>
            <person name="Pan Y.S."/>
            <person name="Xia L.Y."/>
            <person name="Li J."/>
            <person name="Zhao F."/>
            <person name="Cao W.C."/>
        </authorList>
    </citation>
    <scope>NUCLEOTIDE SEQUENCE [LARGE SCALE GENOMIC DNA]</scope>
    <source>
        <strain evidence="2">HaeL-2018</strain>
    </source>
</reference>
<dbReference type="AlphaFoldDB" id="A0A9J6GW29"/>
<gene>
    <name evidence="2" type="ORF">HPB48_023242</name>
</gene>
<dbReference type="VEuPathDB" id="VectorBase:HLOH_042421"/>
<protein>
    <submittedName>
        <fullName evidence="2">Uncharacterized protein</fullName>
    </submittedName>
</protein>
<dbReference type="Proteomes" id="UP000821853">
    <property type="component" value="Unassembled WGS sequence"/>
</dbReference>
<organism evidence="2 3">
    <name type="scientific">Haemaphysalis longicornis</name>
    <name type="common">Bush tick</name>
    <dbReference type="NCBI Taxonomy" id="44386"/>
    <lineage>
        <taxon>Eukaryota</taxon>
        <taxon>Metazoa</taxon>
        <taxon>Ecdysozoa</taxon>
        <taxon>Arthropoda</taxon>
        <taxon>Chelicerata</taxon>
        <taxon>Arachnida</taxon>
        <taxon>Acari</taxon>
        <taxon>Parasitiformes</taxon>
        <taxon>Ixodida</taxon>
        <taxon>Ixodoidea</taxon>
        <taxon>Ixodidae</taxon>
        <taxon>Haemaphysalinae</taxon>
        <taxon>Haemaphysalis</taxon>
    </lineage>
</organism>
<dbReference type="EMBL" id="JABSTR010000172">
    <property type="protein sequence ID" value="KAH9382686.1"/>
    <property type="molecule type" value="Genomic_DNA"/>
</dbReference>
<evidence type="ECO:0000256" key="1">
    <source>
        <dbReference type="SAM" id="MobiDB-lite"/>
    </source>
</evidence>
<comment type="caution">
    <text evidence="2">The sequence shown here is derived from an EMBL/GenBank/DDBJ whole genome shotgun (WGS) entry which is preliminary data.</text>
</comment>
<name>A0A9J6GW29_HAELO</name>
<evidence type="ECO:0000313" key="3">
    <source>
        <dbReference type="Proteomes" id="UP000821853"/>
    </source>
</evidence>
<keyword evidence="3" id="KW-1185">Reference proteome</keyword>
<accession>A0A9J6GW29</accession>
<proteinExistence type="predicted"/>
<feature type="compositionally biased region" description="Polar residues" evidence="1">
    <location>
        <begin position="96"/>
        <end position="117"/>
    </location>
</feature>
<feature type="region of interest" description="Disordered" evidence="1">
    <location>
        <begin position="67"/>
        <end position="117"/>
    </location>
</feature>
<dbReference type="OrthoDB" id="6783205at2759"/>
<feature type="compositionally biased region" description="Polar residues" evidence="1">
    <location>
        <begin position="67"/>
        <end position="89"/>
    </location>
</feature>
<sequence>MTPAAALVPYKTKLARQEDGEGLFASSTVNPPASTTVYHWFYGWRRGQYGDEGPSLSWTEQHQITWNISGKQTQNNSQEASTSTPTGQGQPVAEPEQQQLPMDTEPQLDTQGITGSSHQQLQKIYEEWWRQPSPASGNPYYASALQQLLRQMHKIMKEPQKEACP</sequence>